<dbReference type="Proteomes" id="UP001589733">
    <property type="component" value="Unassembled WGS sequence"/>
</dbReference>
<feature type="transmembrane region" description="Helical" evidence="1">
    <location>
        <begin position="35"/>
        <end position="52"/>
    </location>
</feature>
<dbReference type="InterPro" id="IPR007560">
    <property type="entry name" value="Restrct_endonuc_IV_Mrr"/>
</dbReference>
<feature type="domain" description="Restriction endonuclease type IV Mrr" evidence="2">
    <location>
        <begin position="68"/>
        <end position="180"/>
    </location>
</feature>
<sequence length="197" mass="21284">MARRRRKQEELSPTAVLFLFLLGLIVFGWYSSAPLLVGAGVIGLGGAVWHQVNSAKRRRARTLALQDLQSLSHRQFELHVAAVIAALPGWQAEATRGSSDQGADVIAISPQRVRVAVQVKHYPTNNVGNKAVQEIVASKAIYRCSEAVVVTSGPGYTRAAVELARANGVKLWGPDDLFRLQTQASAKQAAPRELLPA</sequence>
<protein>
    <submittedName>
        <fullName evidence="3">Restriction endonuclease</fullName>
    </submittedName>
</protein>
<evidence type="ECO:0000259" key="2">
    <source>
        <dbReference type="Pfam" id="PF04471"/>
    </source>
</evidence>
<dbReference type="Gene3D" id="3.40.1350.10">
    <property type="match status" value="1"/>
</dbReference>
<dbReference type="GO" id="GO:0004519">
    <property type="term" value="F:endonuclease activity"/>
    <property type="evidence" value="ECO:0007669"/>
    <property type="project" value="UniProtKB-KW"/>
</dbReference>
<keyword evidence="1" id="KW-0472">Membrane</keyword>
<dbReference type="InterPro" id="IPR011856">
    <property type="entry name" value="tRNA_endonuc-like_dom_sf"/>
</dbReference>
<dbReference type="RefSeq" id="WP_380008134.1">
    <property type="nucleotide sequence ID" value="NZ_JBHLYR010000028.1"/>
</dbReference>
<dbReference type="Pfam" id="PF04471">
    <property type="entry name" value="Mrr_cat"/>
    <property type="match status" value="1"/>
</dbReference>
<keyword evidence="3" id="KW-0255">Endonuclease</keyword>
<organism evidence="3 4">
    <name type="scientific">Deinococcus oregonensis</name>
    <dbReference type="NCBI Taxonomy" id="1805970"/>
    <lineage>
        <taxon>Bacteria</taxon>
        <taxon>Thermotogati</taxon>
        <taxon>Deinococcota</taxon>
        <taxon>Deinococci</taxon>
        <taxon>Deinococcales</taxon>
        <taxon>Deinococcaceae</taxon>
        <taxon>Deinococcus</taxon>
    </lineage>
</organism>
<comment type="caution">
    <text evidence="3">The sequence shown here is derived from an EMBL/GenBank/DDBJ whole genome shotgun (WGS) entry which is preliminary data.</text>
</comment>
<feature type="transmembrane region" description="Helical" evidence="1">
    <location>
        <begin position="12"/>
        <end position="29"/>
    </location>
</feature>
<evidence type="ECO:0000313" key="4">
    <source>
        <dbReference type="Proteomes" id="UP001589733"/>
    </source>
</evidence>
<dbReference type="PANTHER" id="PTHR30015">
    <property type="entry name" value="MRR RESTRICTION SYSTEM PROTEIN"/>
    <property type="match status" value="1"/>
</dbReference>
<gene>
    <name evidence="3" type="ORF">ACFFLM_08655</name>
</gene>
<keyword evidence="1" id="KW-1133">Transmembrane helix</keyword>
<evidence type="ECO:0000256" key="1">
    <source>
        <dbReference type="SAM" id="Phobius"/>
    </source>
</evidence>
<keyword evidence="3" id="KW-0378">Hydrolase</keyword>
<dbReference type="SUPFAM" id="SSF52980">
    <property type="entry name" value="Restriction endonuclease-like"/>
    <property type="match status" value="1"/>
</dbReference>
<name>A0ABV6AWY3_9DEIO</name>
<keyword evidence="3" id="KW-0540">Nuclease</keyword>
<accession>A0ABV6AWY3</accession>
<dbReference type="InterPro" id="IPR052906">
    <property type="entry name" value="Type_IV_Methyl-Rstrct_Enzyme"/>
</dbReference>
<dbReference type="EMBL" id="JBHLYR010000028">
    <property type="protein sequence ID" value="MFB9992028.1"/>
    <property type="molecule type" value="Genomic_DNA"/>
</dbReference>
<evidence type="ECO:0000313" key="3">
    <source>
        <dbReference type="EMBL" id="MFB9992028.1"/>
    </source>
</evidence>
<reference evidence="3 4" key="1">
    <citation type="submission" date="2024-09" db="EMBL/GenBank/DDBJ databases">
        <authorList>
            <person name="Sun Q."/>
            <person name="Mori K."/>
        </authorList>
    </citation>
    <scope>NUCLEOTIDE SEQUENCE [LARGE SCALE GENOMIC DNA]</scope>
    <source>
        <strain evidence="3 4">JCM 13503</strain>
    </source>
</reference>
<keyword evidence="1" id="KW-0812">Transmembrane</keyword>
<keyword evidence="4" id="KW-1185">Reference proteome</keyword>
<dbReference type="InterPro" id="IPR011335">
    <property type="entry name" value="Restrct_endonuc-II-like"/>
</dbReference>
<dbReference type="PANTHER" id="PTHR30015:SF6">
    <property type="entry name" value="SLL1429 PROTEIN"/>
    <property type="match status" value="1"/>
</dbReference>
<proteinExistence type="predicted"/>